<gene>
    <name evidence="2" type="ORF">ALP24_05086</name>
</gene>
<reference evidence="2 3" key="1">
    <citation type="submission" date="2018-08" db="EMBL/GenBank/DDBJ databases">
        <title>Recombination of ecologically and evolutionarily significant loci maintains genetic cohesion in the Pseudomonas syringae species complex.</title>
        <authorList>
            <person name="Dillon M."/>
            <person name="Thakur S."/>
            <person name="Almeida R.N.D."/>
            <person name="Weir B.S."/>
            <person name="Guttman D.S."/>
        </authorList>
    </citation>
    <scope>NUCLEOTIDE SEQUENCE [LARGE SCALE GENOMIC DNA]</scope>
    <source>
        <strain evidence="2 3">ICMP 11935</strain>
    </source>
</reference>
<evidence type="ECO:0000259" key="1">
    <source>
        <dbReference type="PROSITE" id="PS51723"/>
    </source>
</evidence>
<dbReference type="PANTHER" id="PTHR15730:SF5">
    <property type="entry name" value="SI:CH211-210B2.2-RELATED"/>
    <property type="match status" value="1"/>
</dbReference>
<dbReference type="AlphaFoldDB" id="A0A3M5WDG1"/>
<name>A0A3M5WDG1_PSEAP</name>
<dbReference type="InterPro" id="IPR042279">
    <property type="entry name" value="Pep_M60_3"/>
</dbReference>
<proteinExistence type="predicted"/>
<organism evidence="2 3">
    <name type="scientific">Pseudomonas syringae pv. aptata</name>
    <dbReference type="NCBI Taxonomy" id="83167"/>
    <lineage>
        <taxon>Bacteria</taxon>
        <taxon>Pseudomonadati</taxon>
        <taxon>Pseudomonadota</taxon>
        <taxon>Gammaproteobacteria</taxon>
        <taxon>Pseudomonadales</taxon>
        <taxon>Pseudomonadaceae</taxon>
        <taxon>Pseudomonas</taxon>
        <taxon>Pseudomonas syringae</taxon>
    </lineage>
</organism>
<dbReference type="SMART" id="SM01276">
    <property type="entry name" value="M60-like"/>
    <property type="match status" value="1"/>
</dbReference>
<dbReference type="InterPro" id="IPR051244">
    <property type="entry name" value="TCAF"/>
</dbReference>
<comment type="caution">
    <text evidence="2">The sequence shown here is derived from an EMBL/GenBank/DDBJ whole genome shotgun (WGS) entry which is preliminary data.</text>
</comment>
<dbReference type="Gene3D" id="2.60.120.1250">
    <property type="entry name" value="Peptidase M60, enhancin-like domain 1"/>
    <property type="match status" value="1"/>
</dbReference>
<protein>
    <recommendedName>
        <fullName evidence="1">Peptidase M60 domain-containing protein</fullName>
    </recommendedName>
</protein>
<evidence type="ECO:0000313" key="2">
    <source>
        <dbReference type="EMBL" id="RMU68452.1"/>
    </source>
</evidence>
<dbReference type="EMBL" id="RBUF01000667">
    <property type="protein sequence ID" value="RMU68452.1"/>
    <property type="molecule type" value="Genomic_DNA"/>
</dbReference>
<evidence type="ECO:0000313" key="3">
    <source>
        <dbReference type="Proteomes" id="UP000274315"/>
    </source>
</evidence>
<feature type="domain" description="Peptidase M60" evidence="1">
    <location>
        <begin position="103"/>
        <end position="389"/>
    </location>
</feature>
<dbReference type="Pfam" id="PF13402">
    <property type="entry name" value="Peptidase_M60"/>
    <property type="match status" value="1"/>
</dbReference>
<dbReference type="Proteomes" id="UP000274315">
    <property type="component" value="Unassembled WGS sequence"/>
</dbReference>
<sequence>MHDRQMFPTSVAIAFSQRSRPSPFQRQAKRISLSVLSVDGCRGLALNKQLRPPFQVTIMDDRHPHAASSVAPSAVQAETRWQAFGFGSAESHRQRHARARAHTNFQPTNIYVTKGDRLEITATSLYMNLVSAVIGVPELDTPTPYPLKRGLNVLVATNTGLLGFTNLDPLGHVILDIAGQYNHVPFFRMDMTNLEWEQQMAQYSNAPVVLLTSPRAIIVVRYNSARNYLSNPEELMARYDKAIEAQDRISGVEQYGTEEWSLDPSKHFYVEADKGYMFAKNGHMGFNGATPLAQLLSTLSDDGWGPWHESGHQRQLAPMTWGSGTGMTEVTVNLYSMATQEFFCGRAHNIDSRYTAVKQYLLGTLREYDDIKDVMQKLVMLWQLRLSFGTSFYPQLHQRYRLMNNPPTVNDDKAQRFIVETSLLSHLNLAEFFDHWGLYPTPETLNQIADLPALTLAIWENDAETTIPIDLPLLTYIPQLAHILSSVHGTFQDRIKFTVAEQWYTPYRYEITLNGALVAWVDNGECVGCEARIEEGIAYVEASTPISEGDEASVKVVAGGKLYAVASTASRPILLFNIKALFTDDRCTELSPGITQPRLDVLFSNLDEDRTDELHGRLLNRAQRLLLQKTIRSVIVSAGLVQVTFEGEAFKSHDYTIIFGAPPYATLEKGYPNGSELIDNTWIRPGGVGHQEVTITAVGGIGKTYTLFSGNVEQAKIALPIRQLFTDSTMTRLVAGVDQASVDALYMTVNGNPLISVTNRAAYRSYLAIAQSLLLRLTVAKVVRTDDLLEVYFEGDTFKKHNYKLFVNDLYASEITQGNAYYSSVSNRVWTSNKKFGGNDHCKVIVEYQGVVTTLYESDAADAMTASALQESDATQCGLEKFQV</sequence>
<accession>A0A3M5WDG1</accession>
<dbReference type="PANTHER" id="PTHR15730">
    <property type="entry name" value="EXPERIMENTAL AUTOIMMUNE PROSTATITIS ANTIGEN 2-RELATED"/>
    <property type="match status" value="1"/>
</dbReference>
<dbReference type="Gene3D" id="3.40.390.80">
    <property type="entry name" value="Peptidase M60, enhancin-like domain 2"/>
    <property type="match status" value="1"/>
</dbReference>
<dbReference type="Gene3D" id="1.10.390.30">
    <property type="entry name" value="Peptidase M60, enhancin-like domain 3"/>
    <property type="match status" value="1"/>
</dbReference>
<dbReference type="InterPro" id="IPR031161">
    <property type="entry name" value="Peptidase_M60_dom"/>
</dbReference>
<dbReference type="PROSITE" id="PS51723">
    <property type="entry name" value="PEPTIDASE_M60"/>
    <property type="match status" value="1"/>
</dbReference>